<reference evidence="2" key="2">
    <citation type="submission" date="2021-09" db="EMBL/GenBank/DDBJ databases">
        <authorList>
            <person name="Gilroy R."/>
        </authorList>
    </citation>
    <scope>NUCLEOTIDE SEQUENCE</scope>
    <source>
        <strain evidence="2">ChiGjej2B2-19336</strain>
    </source>
</reference>
<protein>
    <submittedName>
        <fullName evidence="2">Uncharacterized protein</fullName>
    </submittedName>
</protein>
<evidence type="ECO:0000313" key="2">
    <source>
        <dbReference type="EMBL" id="HJD97764.1"/>
    </source>
</evidence>
<gene>
    <name evidence="2" type="ORF">K8W16_08985</name>
</gene>
<feature type="compositionally biased region" description="Basic and acidic residues" evidence="1">
    <location>
        <begin position="117"/>
        <end position="132"/>
    </location>
</feature>
<dbReference type="AlphaFoldDB" id="A0A921AX83"/>
<dbReference type="RefSeq" id="WP_304122809.1">
    <property type="nucleotide sequence ID" value="NZ_DYZA01000182.1"/>
</dbReference>
<feature type="region of interest" description="Disordered" evidence="1">
    <location>
        <begin position="117"/>
        <end position="154"/>
    </location>
</feature>
<dbReference type="EMBL" id="DYZA01000182">
    <property type="protein sequence ID" value="HJD97764.1"/>
    <property type="molecule type" value="Genomic_DNA"/>
</dbReference>
<sequence>MIRNLMIVLLAAACIALGVNQYREASLRDSEEISAAEYGGLLALRSLYNARDYQERVLPLVEEAFVDGKVTRERMRALGEKLSGLGSRTLEQLKKSDARSKVARAWDDAKDSAADLGEKLGRKMDDAMRELGDTLEGMKSGRSSSRNRNEGVEL</sequence>
<dbReference type="Proteomes" id="UP000698963">
    <property type="component" value="Unassembled WGS sequence"/>
</dbReference>
<name>A0A921AX83_9BACT</name>
<reference evidence="2" key="1">
    <citation type="journal article" date="2021" name="PeerJ">
        <title>Extensive microbial diversity within the chicken gut microbiome revealed by metagenomics and culture.</title>
        <authorList>
            <person name="Gilroy R."/>
            <person name="Ravi A."/>
            <person name="Getino M."/>
            <person name="Pursley I."/>
            <person name="Horton D.L."/>
            <person name="Alikhan N.F."/>
            <person name="Baker D."/>
            <person name="Gharbi K."/>
            <person name="Hall N."/>
            <person name="Watson M."/>
            <person name="Adriaenssens E.M."/>
            <person name="Foster-Nyarko E."/>
            <person name="Jarju S."/>
            <person name="Secka A."/>
            <person name="Antonio M."/>
            <person name="Oren A."/>
            <person name="Chaudhuri R.R."/>
            <person name="La Ragione R."/>
            <person name="Hildebrand F."/>
            <person name="Pallen M.J."/>
        </authorList>
    </citation>
    <scope>NUCLEOTIDE SEQUENCE</scope>
    <source>
        <strain evidence="2">ChiGjej2B2-19336</strain>
    </source>
</reference>
<organism evidence="2 3">
    <name type="scientific">Mailhella massiliensis</name>
    <dbReference type="NCBI Taxonomy" id="1903261"/>
    <lineage>
        <taxon>Bacteria</taxon>
        <taxon>Pseudomonadati</taxon>
        <taxon>Thermodesulfobacteriota</taxon>
        <taxon>Desulfovibrionia</taxon>
        <taxon>Desulfovibrionales</taxon>
        <taxon>Desulfovibrionaceae</taxon>
        <taxon>Mailhella</taxon>
    </lineage>
</organism>
<evidence type="ECO:0000313" key="3">
    <source>
        <dbReference type="Proteomes" id="UP000698963"/>
    </source>
</evidence>
<evidence type="ECO:0000256" key="1">
    <source>
        <dbReference type="SAM" id="MobiDB-lite"/>
    </source>
</evidence>
<comment type="caution">
    <text evidence="2">The sequence shown here is derived from an EMBL/GenBank/DDBJ whole genome shotgun (WGS) entry which is preliminary data.</text>
</comment>
<accession>A0A921AX83</accession>
<proteinExistence type="predicted"/>